<evidence type="ECO:0000256" key="3">
    <source>
        <dbReference type="SAM" id="MobiDB-lite"/>
    </source>
</evidence>
<evidence type="ECO:0000256" key="2">
    <source>
        <dbReference type="ARBA" id="ARBA00006802"/>
    </source>
</evidence>
<dbReference type="Proteomes" id="UP000052978">
    <property type="component" value="Unassembled WGS sequence"/>
</dbReference>
<comment type="similarity">
    <text evidence="2">Belongs to the UPF0390 family.</text>
</comment>
<dbReference type="InterPro" id="IPR019034">
    <property type="entry name" value="UPF0390"/>
</dbReference>
<protein>
    <submittedName>
        <fullName evidence="4">Leydig cell tumor 10 kDa protein like protein</fullName>
    </submittedName>
</protein>
<dbReference type="PANTHER" id="PTHR16967:SF1">
    <property type="entry name" value="LEYDIG CELL TUMOR 10 KDA PROTEIN HOMOLOG"/>
    <property type="match status" value="1"/>
</dbReference>
<gene>
    <name evidence="4" type="ORF">D623_10009128</name>
</gene>
<reference evidence="4 5" key="1">
    <citation type="journal article" date="2013" name="Nat. Commun.">
        <title>Genome analysis reveals insights into physiology and longevity of the Brandt's bat Myotis brandtii.</title>
        <authorList>
            <person name="Seim I."/>
            <person name="Fang X."/>
            <person name="Xiong Z."/>
            <person name="Lobanov A.V."/>
            <person name="Huang Z."/>
            <person name="Ma S."/>
            <person name="Feng Y."/>
            <person name="Turanov A.A."/>
            <person name="Zhu Y."/>
            <person name="Lenz T.L."/>
            <person name="Gerashchenko M.V."/>
            <person name="Fan D."/>
            <person name="Hee Yim S."/>
            <person name="Yao X."/>
            <person name="Jordan D."/>
            <person name="Xiong Y."/>
            <person name="Ma Y."/>
            <person name="Lyapunov A.N."/>
            <person name="Chen G."/>
            <person name="Kulakova O.I."/>
            <person name="Sun Y."/>
            <person name="Lee S.G."/>
            <person name="Bronson R.T."/>
            <person name="Moskalev A.A."/>
            <person name="Sunyaev S.R."/>
            <person name="Zhang G."/>
            <person name="Krogh A."/>
            <person name="Wang J."/>
            <person name="Gladyshev V.N."/>
        </authorList>
    </citation>
    <scope>NUCLEOTIDE SEQUENCE [LARGE SCALE GENOMIC DNA]</scope>
</reference>
<accession>S7QA14</accession>
<keyword evidence="5" id="KW-1185">Reference proteome</keyword>
<evidence type="ECO:0000256" key="1">
    <source>
        <dbReference type="ARBA" id="ARBA00003358"/>
    </source>
</evidence>
<sequence length="109" mass="12612">MRLPAQNEAVRPTSRGTRYPIMTQGQRTFQVQRPAKGKTLRWQRPGSRTMPRPRKGVHGITPKKAHIVQQPKLKKDLEVRFWKIKHDVLVKVNTSLPKKLALLKAFAKK</sequence>
<feature type="region of interest" description="Disordered" evidence="3">
    <location>
        <begin position="29"/>
        <end position="59"/>
    </location>
</feature>
<name>S7QA14_MYOBR</name>
<dbReference type="EMBL" id="KE164808">
    <property type="protein sequence ID" value="EPQ20288.1"/>
    <property type="molecule type" value="Genomic_DNA"/>
</dbReference>
<dbReference type="Pfam" id="PF09495">
    <property type="entry name" value="DUF2462"/>
    <property type="match status" value="1"/>
</dbReference>
<evidence type="ECO:0000313" key="4">
    <source>
        <dbReference type="EMBL" id="EPQ20288.1"/>
    </source>
</evidence>
<organism evidence="4 5">
    <name type="scientific">Myotis brandtii</name>
    <name type="common">Brandt's bat</name>
    <dbReference type="NCBI Taxonomy" id="109478"/>
    <lineage>
        <taxon>Eukaryota</taxon>
        <taxon>Metazoa</taxon>
        <taxon>Chordata</taxon>
        <taxon>Craniata</taxon>
        <taxon>Vertebrata</taxon>
        <taxon>Euteleostomi</taxon>
        <taxon>Mammalia</taxon>
        <taxon>Eutheria</taxon>
        <taxon>Laurasiatheria</taxon>
        <taxon>Chiroptera</taxon>
        <taxon>Yangochiroptera</taxon>
        <taxon>Vespertilionidae</taxon>
        <taxon>Myotis</taxon>
    </lineage>
</organism>
<dbReference type="PANTHER" id="PTHR16967">
    <property type="entry name" value="LEYDIG CELL TUMOR 10 KDA PROTEIN HOMOLOG"/>
    <property type="match status" value="1"/>
</dbReference>
<comment type="function">
    <text evidence="1">May have a potential role in hypercalcemia of malignancy.</text>
</comment>
<evidence type="ECO:0000313" key="5">
    <source>
        <dbReference type="Proteomes" id="UP000052978"/>
    </source>
</evidence>
<dbReference type="AlphaFoldDB" id="S7QA14"/>
<proteinExistence type="inferred from homology"/>